<comment type="caution">
    <text evidence="3">The sequence shown here is derived from an EMBL/GenBank/DDBJ whole genome shotgun (WGS) entry which is preliminary data.</text>
</comment>
<organism evidence="3 4">
    <name type="scientific">Streptomyces caledonius</name>
    <dbReference type="NCBI Taxonomy" id="3134107"/>
    <lineage>
        <taxon>Bacteria</taxon>
        <taxon>Bacillati</taxon>
        <taxon>Actinomycetota</taxon>
        <taxon>Actinomycetes</taxon>
        <taxon>Kitasatosporales</taxon>
        <taxon>Streptomycetaceae</taxon>
        <taxon>Streptomyces</taxon>
    </lineage>
</organism>
<sequence>MILILGLIILIAAIVVGLAGIFGNTGAGHELGVGGDFSIFGYHATGSTGSLFLSGIIVGAVALLGLALVVMGARRSARRSAQARRELGTSRREAAAVDRERDRDRDRDDLIKQRDDVRPRPTLQCRTPPRSGPLVRPPSRAPLTAALPLRAAPLNPSSVDDRRCRCDSPSAPDLHGPRALGAADGRPTVPGWRARSAGPA</sequence>
<keyword evidence="2" id="KW-1133">Transmembrane helix</keyword>
<evidence type="ECO:0000313" key="3">
    <source>
        <dbReference type="EMBL" id="MEJ8646152.1"/>
    </source>
</evidence>
<feature type="compositionally biased region" description="Low complexity" evidence="1">
    <location>
        <begin position="141"/>
        <end position="158"/>
    </location>
</feature>
<gene>
    <name evidence="3" type="ORF">WKI68_42825</name>
</gene>
<evidence type="ECO:0000256" key="1">
    <source>
        <dbReference type="SAM" id="MobiDB-lite"/>
    </source>
</evidence>
<keyword evidence="2" id="KW-0472">Membrane</keyword>
<reference evidence="3 4" key="1">
    <citation type="submission" date="2024-03" db="EMBL/GenBank/DDBJ databases">
        <title>Novel Streptomyces species of biotechnological and ecological value are a feature of Machair soil.</title>
        <authorList>
            <person name="Prole J.R."/>
            <person name="Goodfellow M."/>
            <person name="Allenby N."/>
            <person name="Ward A.C."/>
        </authorList>
    </citation>
    <scope>NUCLEOTIDE SEQUENCE [LARGE SCALE GENOMIC DNA]</scope>
    <source>
        <strain evidence="3 4">MS1.HAVA.3</strain>
    </source>
</reference>
<proteinExistence type="predicted"/>
<feature type="transmembrane region" description="Helical" evidence="2">
    <location>
        <begin position="51"/>
        <end position="73"/>
    </location>
</feature>
<dbReference type="Proteomes" id="UP001382904">
    <property type="component" value="Unassembled WGS sequence"/>
</dbReference>
<feature type="region of interest" description="Disordered" evidence="1">
    <location>
        <begin position="80"/>
        <end position="200"/>
    </location>
</feature>
<evidence type="ECO:0008006" key="5">
    <source>
        <dbReference type="Google" id="ProtNLM"/>
    </source>
</evidence>
<accession>A0ABU8UE33</accession>
<evidence type="ECO:0000313" key="4">
    <source>
        <dbReference type="Proteomes" id="UP001382904"/>
    </source>
</evidence>
<name>A0ABU8UE33_9ACTN</name>
<evidence type="ECO:0000256" key="2">
    <source>
        <dbReference type="SAM" id="Phobius"/>
    </source>
</evidence>
<keyword evidence="4" id="KW-1185">Reference proteome</keyword>
<keyword evidence="2" id="KW-0812">Transmembrane</keyword>
<protein>
    <recommendedName>
        <fullName evidence="5">Integral membrane protein</fullName>
    </recommendedName>
</protein>
<dbReference type="EMBL" id="JBBKAM010000004">
    <property type="protein sequence ID" value="MEJ8646152.1"/>
    <property type="molecule type" value="Genomic_DNA"/>
</dbReference>
<feature type="compositionally biased region" description="Basic and acidic residues" evidence="1">
    <location>
        <begin position="83"/>
        <end position="119"/>
    </location>
</feature>